<proteinExistence type="predicted"/>
<comment type="caution">
    <text evidence="1">The sequence shown here is derived from an EMBL/GenBank/DDBJ whole genome shotgun (WGS) entry which is preliminary data.</text>
</comment>
<organism evidence="1 2">
    <name type="scientific">Araneus ventricosus</name>
    <name type="common">Orbweaver spider</name>
    <name type="synonym">Epeira ventricosa</name>
    <dbReference type="NCBI Taxonomy" id="182803"/>
    <lineage>
        <taxon>Eukaryota</taxon>
        <taxon>Metazoa</taxon>
        <taxon>Ecdysozoa</taxon>
        <taxon>Arthropoda</taxon>
        <taxon>Chelicerata</taxon>
        <taxon>Arachnida</taxon>
        <taxon>Araneae</taxon>
        <taxon>Araneomorphae</taxon>
        <taxon>Entelegynae</taxon>
        <taxon>Araneoidea</taxon>
        <taxon>Araneidae</taxon>
        <taxon>Araneus</taxon>
    </lineage>
</organism>
<gene>
    <name evidence="1" type="ORF">AVEN_47895_1</name>
</gene>
<protein>
    <submittedName>
        <fullName evidence="1">Uncharacterized protein</fullName>
    </submittedName>
</protein>
<keyword evidence="2" id="KW-1185">Reference proteome</keyword>
<name>A0A4Y2QKW9_ARAVE</name>
<accession>A0A4Y2QKW9</accession>
<dbReference type="EMBL" id="BGPR01014139">
    <property type="protein sequence ID" value="GBN63906.1"/>
    <property type="molecule type" value="Genomic_DNA"/>
</dbReference>
<evidence type="ECO:0000313" key="2">
    <source>
        <dbReference type="Proteomes" id="UP000499080"/>
    </source>
</evidence>
<sequence>MYTAGRSYFSSDQHSFDSAFVPGRCRHLVQFRGSIPDDPFRNGKRIPCVRQATDSVPATRLTKRNAVNIYSVQAERFSAIYCIVSVSGVGNRE</sequence>
<dbReference type="AlphaFoldDB" id="A0A4Y2QKW9"/>
<evidence type="ECO:0000313" key="1">
    <source>
        <dbReference type="EMBL" id="GBN63906.1"/>
    </source>
</evidence>
<dbReference type="Proteomes" id="UP000499080">
    <property type="component" value="Unassembled WGS sequence"/>
</dbReference>
<reference evidence="1 2" key="1">
    <citation type="journal article" date="2019" name="Sci. Rep.">
        <title>Orb-weaving spider Araneus ventricosus genome elucidates the spidroin gene catalogue.</title>
        <authorList>
            <person name="Kono N."/>
            <person name="Nakamura H."/>
            <person name="Ohtoshi R."/>
            <person name="Moran D.A.P."/>
            <person name="Shinohara A."/>
            <person name="Yoshida Y."/>
            <person name="Fujiwara M."/>
            <person name="Mori M."/>
            <person name="Tomita M."/>
            <person name="Arakawa K."/>
        </authorList>
    </citation>
    <scope>NUCLEOTIDE SEQUENCE [LARGE SCALE GENOMIC DNA]</scope>
</reference>